<name>A0A8J3JXC4_9ACTN</name>
<feature type="signal peptide" evidence="1">
    <location>
        <begin position="1"/>
        <end position="30"/>
    </location>
</feature>
<evidence type="ECO:0000256" key="1">
    <source>
        <dbReference type="SAM" id="SignalP"/>
    </source>
</evidence>
<evidence type="ECO:0000313" key="3">
    <source>
        <dbReference type="Proteomes" id="UP000619293"/>
    </source>
</evidence>
<dbReference type="Proteomes" id="UP000619293">
    <property type="component" value="Unassembled WGS sequence"/>
</dbReference>
<protein>
    <submittedName>
        <fullName evidence="2">Uncharacterized protein</fullName>
    </submittedName>
</protein>
<dbReference type="EMBL" id="BONG01000021">
    <property type="protein sequence ID" value="GIF90194.1"/>
    <property type="molecule type" value="Genomic_DNA"/>
</dbReference>
<accession>A0A8J3JXC4</accession>
<keyword evidence="1" id="KW-0732">Signal</keyword>
<evidence type="ECO:0000313" key="2">
    <source>
        <dbReference type="EMBL" id="GIF90194.1"/>
    </source>
</evidence>
<comment type="caution">
    <text evidence="2">The sequence shown here is derived from an EMBL/GenBank/DDBJ whole genome shotgun (WGS) entry which is preliminary data.</text>
</comment>
<organism evidence="2 3">
    <name type="scientific">Catellatospora chokoriensis</name>
    <dbReference type="NCBI Taxonomy" id="310353"/>
    <lineage>
        <taxon>Bacteria</taxon>
        <taxon>Bacillati</taxon>
        <taxon>Actinomycetota</taxon>
        <taxon>Actinomycetes</taxon>
        <taxon>Micromonosporales</taxon>
        <taxon>Micromonosporaceae</taxon>
        <taxon>Catellatospora</taxon>
    </lineage>
</organism>
<feature type="chain" id="PRO_5038787667" evidence="1">
    <location>
        <begin position="31"/>
        <end position="675"/>
    </location>
</feature>
<dbReference type="AlphaFoldDB" id="A0A8J3JXC4"/>
<gene>
    <name evidence="2" type="ORF">Cch02nite_36380</name>
</gene>
<sequence length="675" mass="71253">MFRLTSPLRRRGARLAAACASACLLVTALAAGPAQAYASGVRVDLRVLVFNDGSAGVGVITAQMDREGVPYDTIDLNQPGRPALTAAALSDTVSGRPRARYNGVVLPNEHALPAAELAVLATFEQTFGVRQIDAYTAPSAAVGLTTTWSGVLDGGQLGVTPAGQAAGFGYLNGILPVDDVDPGVTESYGYLATPVAGATYTALVNGTSPASGAIIGVYRTGNREELVITLAMNQYQNVAAQLGHGLLTWLTQGVHLGHWRNWLSVHVDDVFLPDARWDAERNCTTGDDCPDTPNPLADIRMTAADVTALVAWQNAQGMKLELAFNAEGSVDAGPADPLTARLLADRAQFRWLNHTYGHPYLGCVQDFSTVPWRCATNPATGAIVYASQAEIRAQFTDNVTWAQSKGIGFNRAEVVTGEHSGLRSAPQMAVDNPNLAPALAQAGITVIASDASREPAPRALGSARTVPRHPMNIYYNVATKADEVDEYNWIYTSAADGGSGICSSNPASTCIAPLDPATGFDSYIVPVETRIAYGHVVTADPRPHYVHQSNLTADRIVYPVLDAVLARYRAAFTAATPIVTPRMSEVATLQNQQAAWRAAVAARTVEAYLLNGRVTVINRGGAVAVPITVPANTQTVMLSLLGIELAGGPYGSVYGPERSGWTSLGANGQQLLRLP</sequence>
<keyword evidence="3" id="KW-1185">Reference proteome</keyword>
<reference evidence="2 3" key="1">
    <citation type="submission" date="2021-01" db="EMBL/GenBank/DDBJ databases">
        <title>Whole genome shotgun sequence of Catellatospora chokoriensis NBRC 107358.</title>
        <authorList>
            <person name="Komaki H."/>
            <person name="Tamura T."/>
        </authorList>
    </citation>
    <scope>NUCLEOTIDE SEQUENCE [LARGE SCALE GENOMIC DNA]</scope>
    <source>
        <strain evidence="2 3">NBRC 107358</strain>
    </source>
</reference>
<dbReference type="RefSeq" id="WP_203736273.1">
    <property type="nucleotide sequence ID" value="NZ_BAAALB010000009.1"/>
</dbReference>
<proteinExistence type="predicted"/>